<feature type="compositionally biased region" description="Basic and acidic residues" evidence="1">
    <location>
        <begin position="1128"/>
        <end position="1162"/>
    </location>
</feature>
<feature type="compositionally biased region" description="Basic and acidic residues" evidence="1">
    <location>
        <begin position="1699"/>
        <end position="1713"/>
    </location>
</feature>
<feature type="compositionally biased region" description="Basic and acidic residues" evidence="1">
    <location>
        <begin position="489"/>
        <end position="505"/>
    </location>
</feature>
<feature type="compositionally biased region" description="Basic and acidic residues" evidence="1">
    <location>
        <begin position="927"/>
        <end position="938"/>
    </location>
</feature>
<evidence type="ECO:0000256" key="1">
    <source>
        <dbReference type="SAM" id="MobiDB-lite"/>
    </source>
</evidence>
<dbReference type="EMBL" id="HG994361">
    <property type="protein sequence ID" value="CAF2166824.1"/>
    <property type="molecule type" value="Genomic_DNA"/>
</dbReference>
<name>A0A816YNY0_BRANA</name>
<feature type="compositionally biased region" description="Basic and acidic residues" evidence="1">
    <location>
        <begin position="2288"/>
        <end position="2311"/>
    </location>
</feature>
<feature type="compositionally biased region" description="Basic and acidic residues" evidence="1">
    <location>
        <begin position="1954"/>
        <end position="1974"/>
    </location>
</feature>
<feature type="compositionally biased region" description="Basic and acidic residues" evidence="1">
    <location>
        <begin position="772"/>
        <end position="787"/>
    </location>
</feature>
<feature type="region of interest" description="Disordered" evidence="1">
    <location>
        <begin position="1909"/>
        <end position="2088"/>
    </location>
</feature>
<feature type="region of interest" description="Disordered" evidence="1">
    <location>
        <begin position="684"/>
        <end position="1031"/>
    </location>
</feature>
<feature type="compositionally biased region" description="Basic and acidic residues" evidence="1">
    <location>
        <begin position="535"/>
        <end position="547"/>
    </location>
</feature>
<feature type="region of interest" description="Disordered" evidence="1">
    <location>
        <begin position="2220"/>
        <end position="2341"/>
    </location>
</feature>
<feature type="region of interest" description="Disordered" evidence="1">
    <location>
        <begin position="214"/>
        <end position="233"/>
    </location>
</feature>
<feature type="compositionally biased region" description="Basic and acidic residues" evidence="1">
    <location>
        <begin position="2408"/>
        <end position="2448"/>
    </location>
</feature>
<feature type="compositionally biased region" description="Basic and acidic residues" evidence="1">
    <location>
        <begin position="868"/>
        <end position="887"/>
    </location>
</feature>
<feature type="compositionally biased region" description="Basic residues" evidence="1">
    <location>
        <begin position="2723"/>
        <end position="2735"/>
    </location>
</feature>
<feature type="compositionally biased region" description="Basic and acidic residues" evidence="1">
    <location>
        <begin position="598"/>
        <end position="611"/>
    </location>
</feature>
<feature type="compositionally biased region" description="Basic and acidic residues" evidence="1">
    <location>
        <begin position="1732"/>
        <end position="1746"/>
    </location>
</feature>
<feature type="compositionally biased region" description="Basic and acidic residues" evidence="1">
    <location>
        <begin position="465"/>
        <end position="482"/>
    </location>
</feature>
<feature type="compositionally biased region" description="Basic and acidic residues" evidence="1">
    <location>
        <begin position="406"/>
        <end position="442"/>
    </location>
</feature>
<feature type="compositionally biased region" description="Basic and acidic residues" evidence="1">
    <location>
        <begin position="1859"/>
        <end position="1870"/>
    </location>
</feature>
<feature type="compositionally biased region" description="Basic and acidic residues" evidence="1">
    <location>
        <begin position="1516"/>
        <end position="1536"/>
    </location>
</feature>
<sequence>MDTVVVITQEPVFTKTSVEEPHAGVLLDHSTMDVDKVNLSTVLAEVVNGSGNKETEESKHEKEEVMKTISVSKIVKEKASETETDEPKNTDDANIILTDVTLEKGKEDETTQKPEEVSVENPVIEEGQTETKNSKEQEKYISKAIEEIPIKTDEVTEEKDSITIETAVNGTEAEHNETVSVEEISRNLGENIVKETAPEQDVETTERVLVEAEKDETETVNTVVKDPEIGNNEETTVHDLKENEDTVEAIKNSDEVTGDKEKEDDIIHKEEEVQESLTVVETPTIEIKDTESKASKENEEHDQVLVRDIPQDDTLVLTDETENSSTVQESAILKTLETKSDETDAEPGLDLKEEEETVTPSDEVQETIKVVIEPPKPSPEQRSKGTEEDEHVLGRNMPQGEAESLVTKEDREQEKTDKFEVPVDLALKVDREELMDEKKEADQAAGAQILERGLALNEPEAEETSVIKHPDVESGELMEKPSLESPSKVSEETRKTLDEKIKEKPEEEEEEVAPHQEDQEEGCYGSETVPVPESIEVKEKAQEERLLDLAPLQDEEVKSDEVIQVSSGSPEGETLVESKKIEVIKANEEEEEEEEDVPDKIHESISLKDDSDPVEAIKSSDDAEQASRDLTGDGEKEEDITIHKALELQESLTVVETPTIQGEDIELKASKDIEEHEHVLVRDIPQEETLVPKAETVDTSIVHESSEPSLDLKEQEETVKTVTPSDEVQESVTFMEPPKLSQEQISKDTEEGEHVLGSSMPQVDIIPSDLAVKVDKEEVMDEKKEADEVAGGQNMERGLELNESEAELVDQNITDETEKRLVEKPSLESPSEATSKTLDEMIQEKPEAEVAPHQEGQESVSVPESSEVEEKAQEERSLDLTPLKEESCLPTAQDEEETKEQIHKHEEVESDEVTQVSSASPEGEIDVEAKQNEETKANEEEEQVADKIQSIIETVETVDTEPVKSNEDDIAESLISAGEETQTKSKDGENVQIDETGEEKASRTPETSVNETEDEHNATVSEEGFSKNSEIIVHETASEEIKNSDEVTGDIEKEEDIITLRTEETQEIQNLLIQEENTESESSKDTIEHAHVLVRDVPQIDTLVTDAEDANTSSTVHKFESNEAEVGQETRKDIEPSFDLKEDKEKEEKDTFISSDEVRPSDQVDDDVQTEESVEVKSKETLEVESTEEKHENLLDVPSGDSDKLQPETVLVAKTEILDTTEEIPSELVLKEELKDDKTEVDGTQVMGLEPNEPEAEKIDQTKTDEKLLVESVEKMQTSSLECPSEEEEVTLQQEGSSAYGLEIKEEETLSVTERKDHGEELSSLPKETLLHQEHIEEYEPTNDQQSHVSASPSEEHEGGIIVNAVKPGEIIEKKEERVVEEIQRSLEPEEQEGETVSEKIEDEKVKEEEPIVQILSEEDAIKSHVTEAEAKKGDEETEVSDTQQGETIVDEAEAVDTSTVQEAAVLNTLETRINESEAVHSPIEEETQVTKEDTEPRLDLKEDKEQETVILSDESQGREESDEVKYKEKDAKLLEKMQMPSLESPSELSEETSKTVDEKIEEKQEEEEEEVTLHQESEETVTVPESSELEVQAKEEEEEESCPTNEQKSETKEQMSEEDSTSAHQTPVEEKSDQASAAPLPQEREAQKIDDMKENEEEQVAEAVEPHSSFLEAEKIEEEEEKVKETEPMGDTGTESSKLVEEEKLKQEKEILQAEEVPSSETIPQVMAVQLKREDNATTESHEEEATVAQTRDIETSLTDKFSIDQEEKEQANEETPRDEQEGETQTRELEEENMVEKNDNETLTAETKKEDEGKTVELDASLTSENECTKQEEELEDLETPEVEDKSEEVSETMEEIESKGDERPSFITELEDKIPNQIKEIHEEEIKEAEVVVDQTSSLVSEQVEEIIHEEEEETKESRKVEAPSGQDLPVEASHAHQTPSTELVSELDDETAKEVEEIHQEETNAHKLQQEEEILPTESVPSESFSETQEERHVSAVTGESVGETKPKESDDQIETSTEVTKVEDEEDTKETDTQVADTVKGQSSSHAPEDACLEQEELKDLGTPQPGAIMEDQDSVMNENSSDEFTFSKSIGEAEKGDENSSTLPVVGILKELQTTLEEKERGTNVSHEGDSSGNDLNSINAEPETLEKSLVVEETPASEIIEASMLQDSISRELEVNVEEQLQEETRETAECKEETPADLSLTQVLPSEKIMIPSNQEEGKKQEVVNASTSEKISLQEEEHPRDFEVSEKEHYAEAQETVKEDMNEVLTSEKKITEPLLSVAEKELTEEHVKSQAVSDDDRKSSNEMDFPSEQIPNDQREDAEETSFEVKKVPEDINEDTVDALITSEKVQLHDQSKDFGQETQSTVLKYVQEDLDDDIKDDGHDSLLAHKKDSDLIEEKKEVDFVKTEPEDAIKSTEEKNNMSEKVGQEATKEIYQEECKQTDTATSIKEEIKDEEKETTEDSLNSMKNIDDEIKDYGLDSVVAQNKESGSIEEKKEVDYVKREVDDAIKHAVSTEEKNKMPEKNGQEATKEIYQEECKQTDTVTAIKKDIKEEEKETPENCLNSMKNTDDATESSQPEIQDIEKLSSVSETQDKPPKQEDEVPTQKKREIADDVSKLENPKIGEEKKQKDGEEPARKSLSDLIQKVKVTDKTEVATTEVRIDEEAKAEGEDEDGDEHKDDKTSPDSIVMVEAKDTVNIIKTQKKSHGILSGVGSKVKHSISKVKKALTGKSSHTTKPSSPQ</sequence>
<feature type="compositionally biased region" description="Basic and acidic residues" evidence="1">
    <location>
        <begin position="2556"/>
        <end position="2566"/>
    </location>
</feature>
<feature type="compositionally biased region" description="Acidic residues" evidence="1">
    <location>
        <begin position="588"/>
        <end position="597"/>
    </location>
</feature>
<feature type="compositionally biased region" description="Low complexity" evidence="1">
    <location>
        <begin position="1581"/>
        <end position="1591"/>
    </location>
</feature>
<protein>
    <submittedName>
        <fullName evidence="2">(rape) hypothetical protein</fullName>
    </submittedName>
</protein>
<feature type="region of interest" description="Disordered" evidence="1">
    <location>
        <begin position="2121"/>
        <end position="2145"/>
    </location>
</feature>
<accession>A0A816YNY0</accession>
<organism evidence="2">
    <name type="scientific">Brassica napus</name>
    <name type="common">Rape</name>
    <dbReference type="NCBI Taxonomy" id="3708"/>
    <lineage>
        <taxon>Eukaryota</taxon>
        <taxon>Viridiplantae</taxon>
        <taxon>Streptophyta</taxon>
        <taxon>Embryophyta</taxon>
        <taxon>Tracheophyta</taxon>
        <taxon>Spermatophyta</taxon>
        <taxon>Magnoliopsida</taxon>
        <taxon>eudicotyledons</taxon>
        <taxon>Gunneridae</taxon>
        <taxon>Pentapetalae</taxon>
        <taxon>rosids</taxon>
        <taxon>malvids</taxon>
        <taxon>Brassicales</taxon>
        <taxon>Brassicaceae</taxon>
        <taxon>Brassiceae</taxon>
        <taxon>Brassica</taxon>
    </lineage>
</organism>
<feature type="region of interest" description="Disordered" evidence="1">
    <location>
        <begin position="1473"/>
        <end position="1870"/>
    </location>
</feature>
<feature type="compositionally biased region" description="Basic and acidic residues" evidence="1">
    <location>
        <begin position="76"/>
        <end position="91"/>
    </location>
</feature>
<feature type="compositionally biased region" description="Polar residues" evidence="1">
    <location>
        <begin position="2039"/>
        <end position="2051"/>
    </location>
</feature>
<dbReference type="Proteomes" id="UP001295469">
    <property type="component" value="Chromosome A07"/>
</dbReference>
<feature type="compositionally biased region" description="Basic and acidic residues" evidence="1">
    <location>
        <begin position="1174"/>
        <end position="1194"/>
    </location>
</feature>
<feature type="compositionally biased region" description="Basic and acidic residues" evidence="1">
    <location>
        <begin position="2122"/>
        <end position="2136"/>
    </location>
</feature>
<feature type="compositionally biased region" description="Basic and acidic residues" evidence="1">
    <location>
        <begin position="1255"/>
        <end position="1264"/>
    </location>
</feature>
<feature type="compositionally biased region" description="Basic and acidic residues" evidence="1">
    <location>
        <begin position="1397"/>
        <end position="1410"/>
    </location>
</feature>
<feature type="region of interest" description="Disordered" evidence="1">
    <location>
        <begin position="76"/>
        <end position="138"/>
    </location>
</feature>
<feature type="region of interest" description="Disordered" evidence="1">
    <location>
        <begin position="2718"/>
        <end position="2749"/>
    </location>
</feature>
<feature type="region of interest" description="Disordered" evidence="1">
    <location>
        <begin position="2408"/>
        <end position="2475"/>
    </location>
</feature>
<feature type="region of interest" description="Disordered" evidence="1">
    <location>
        <begin position="1428"/>
        <end position="1447"/>
    </location>
</feature>
<feature type="compositionally biased region" description="Basic and acidic residues" evidence="1">
    <location>
        <begin position="816"/>
        <end position="826"/>
    </location>
</feature>
<evidence type="ECO:0000313" key="2">
    <source>
        <dbReference type="EMBL" id="CAF2166824.1"/>
    </source>
</evidence>
<feature type="region of interest" description="Disordered" evidence="1">
    <location>
        <begin position="1110"/>
        <end position="1207"/>
    </location>
</feature>
<proteinExistence type="predicted"/>
<feature type="compositionally biased region" description="Basic and acidic residues" evidence="1">
    <location>
        <begin position="101"/>
        <end position="116"/>
    </location>
</feature>
<feature type="compositionally biased region" description="Basic and acidic residues" evidence="1">
    <location>
        <begin position="2655"/>
        <end position="2676"/>
    </location>
</feature>
<feature type="region of interest" description="Disordered" evidence="1">
    <location>
        <begin position="335"/>
        <end position="638"/>
    </location>
</feature>
<feature type="compositionally biased region" description="Basic and acidic residues" evidence="1">
    <location>
        <begin position="618"/>
        <end position="638"/>
    </location>
</feature>
<feature type="compositionally biased region" description="Acidic residues" evidence="1">
    <location>
        <begin position="1909"/>
        <end position="1918"/>
    </location>
</feature>
<feature type="compositionally biased region" description="Polar residues" evidence="1">
    <location>
        <begin position="720"/>
        <end position="732"/>
    </location>
</feature>
<feature type="compositionally biased region" description="Basic and acidic residues" evidence="1">
    <location>
        <begin position="704"/>
        <end position="719"/>
    </location>
</feature>
<feature type="compositionally biased region" description="Basic and acidic residues" evidence="1">
    <location>
        <begin position="1489"/>
        <end position="1508"/>
    </location>
</feature>
<feature type="compositionally biased region" description="Acidic residues" evidence="1">
    <location>
        <begin position="1163"/>
        <end position="1173"/>
    </location>
</feature>
<feature type="compositionally biased region" description="Basic and acidic residues" evidence="1">
    <location>
        <begin position="745"/>
        <end position="754"/>
    </location>
</feature>
<reference evidence="2" key="1">
    <citation type="submission" date="2021-01" db="EMBL/GenBank/DDBJ databases">
        <authorList>
            <consortium name="Genoscope - CEA"/>
            <person name="William W."/>
        </authorList>
    </citation>
    <scope>NUCLEOTIDE SEQUENCE</scope>
</reference>
<feature type="compositionally biased region" description="Basic and acidic residues" evidence="1">
    <location>
        <begin position="1643"/>
        <end position="1653"/>
    </location>
</feature>
<feature type="region of interest" description="Disordered" evidence="1">
    <location>
        <begin position="2556"/>
        <end position="2695"/>
    </location>
</feature>
<feature type="region of interest" description="Disordered" evidence="1">
    <location>
        <begin position="1233"/>
        <end position="1264"/>
    </location>
</feature>
<feature type="compositionally biased region" description="Basic and acidic residues" evidence="1">
    <location>
        <begin position="1329"/>
        <end position="1338"/>
    </location>
</feature>
<feature type="compositionally biased region" description="Polar residues" evidence="1">
    <location>
        <begin position="1342"/>
        <end position="1353"/>
    </location>
</feature>
<feature type="region of interest" description="Disordered" evidence="1">
    <location>
        <begin position="283"/>
        <end position="313"/>
    </location>
</feature>
<feature type="compositionally biased region" description="Basic and acidic residues" evidence="1">
    <location>
        <begin position="1552"/>
        <end position="1563"/>
    </location>
</feature>
<feature type="region of interest" description="Disordered" evidence="1">
    <location>
        <begin position="1276"/>
        <end position="1367"/>
    </location>
</feature>
<feature type="compositionally biased region" description="Basic and acidic residues" evidence="1">
    <location>
        <begin position="1763"/>
        <end position="1819"/>
    </location>
</feature>
<feature type="compositionally biased region" description="Basic and acidic residues" evidence="1">
    <location>
        <begin position="576"/>
        <end position="587"/>
    </location>
</feature>
<feature type="compositionally biased region" description="Basic and acidic residues" evidence="1">
    <location>
        <begin position="286"/>
        <end position="305"/>
    </location>
</feature>
<feature type="compositionally biased region" description="Acidic residues" evidence="1">
    <location>
        <begin position="1835"/>
        <end position="1858"/>
    </location>
</feature>
<feature type="compositionally biased region" description="Basic and acidic residues" evidence="1">
    <location>
        <begin position="1303"/>
        <end position="1321"/>
    </location>
</feature>
<feature type="compositionally biased region" description="Polar residues" evidence="1">
    <location>
        <begin position="2737"/>
        <end position="2749"/>
    </location>
</feature>
<feature type="compositionally biased region" description="Basic and acidic residues" evidence="1">
    <location>
        <begin position="837"/>
        <end position="856"/>
    </location>
</feature>
<dbReference type="PANTHER" id="PTHR35511">
    <property type="entry name" value="A-KINASE ANCHOR-LIKE PROTEIN"/>
    <property type="match status" value="1"/>
</dbReference>
<feature type="compositionally biased region" description="Acidic residues" evidence="1">
    <location>
        <begin position="343"/>
        <end position="357"/>
    </location>
</feature>
<feature type="compositionally biased region" description="Basic and acidic residues" evidence="1">
    <location>
        <begin position="2241"/>
        <end position="2281"/>
    </location>
</feature>
<feature type="compositionally biased region" description="Basic and acidic residues" evidence="1">
    <location>
        <begin position="2599"/>
        <end position="2647"/>
    </location>
</feature>
<feature type="region of interest" description="Disordered" evidence="1">
    <location>
        <begin position="2518"/>
        <end position="2538"/>
    </location>
</feature>
<feature type="region of interest" description="Disordered" evidence="1">
    <location>
        <begin position="1383"/>
        <end position="1410"/>
    </location>
</feature>
<gene>
    <name evidence="2" type="ORF">DARMORV10_A07P20270.1</name>
</gene>
<dbReference type="PANTHER" id="PTHR35511:SF2">
    <property type="entry name" value="A-KINASE ANCHOR-LIKE PROTEIN"/>
    <property type="match status" value="1"/>
</dbReference>